<keyword evidence="2" id="KW-1133">Transmembrane helix</keyword>
<reference evidence="4" key="1">
    <citation type="submission" date="2023-07" db="EMBL/GenBank/DDBJ databases">
        <title>30 novel species of actinomycetes from the DSMZ collection.</title>
        <authorList>
            <person name="Nouioui I."/>
        </authorList>
    </citation>
    <scope>NUCLEOTIDE SEQUENCE [LARGE SCALE GENOMIC DNA]</scope>
    <source>
        <strain evidence="4">DSM 44918</strain>
    </source>
</reference>
<dbReference type="EMBL" id="JAVREM010000004">
    <property type="protein sequence ID" value="MDT0317866.1"/>
    <property type="molecule type" value="Genomic_DNA"/>
</dbReference>
<keyword evidence="4" id="KW-1185">Reference proteome</keyword>
<evidence type="ECO:0000256" key="1">
    <source>
        <dbReference type="SAM" id="MobiDB-lite"/>
    </source>
</evidence>
<dbReference type="Proteomes" id="UP001183420">
    <property type="component" value="Unassembled WGS sequence"/>
</dbReference>
<feature type="region of interest" description="Disordered" evidence="1">
    <location>
        <begin position="116"/>
        <end position="143"/>
    </location>
</feature>
<dbReference type="RefSeq" id="WP_311596120.1">
    <property type="nucleotide sequence ID" value="NZ_JAVREM010000004.1"/>
</dbReference>
<accession>A0ABU2LK00</accession>
<feature type="transmembrane region" description="Helical" evidence="2">
    <location>
        <begin position="49"/>
        <end position="72"/>
    </location>
</feature>
<name>A0ABU2LK00_9ACTN</name>
<organism evidence="3 4">
    <name type="scientific">Streptomyces millisiae</name>
    <dbReference type="NCBI Taxonomy" id="3075542"/>
    <lineage>
        <taxon>Bacteria</taxon>
        <taxon>Bacillati</taxon>
        <taxon>Actinomycetota</taxon>
        <taxon>Actinomycetes</taxon>
        <taxon>Kitasatosporales</taxon>
        <taxon>Streptomycetaceae</taxon>
        <taxon>Streptomyces</taxon>
    </lineage>
</organism>
<protein>
    <submittedName>
        <fullName evidence="3">DUF6256 family protein</fullName>
    </submittedName>
</protein>
<evidence type="ECO:0000313" key="4">
    <source>
        <dbReference type="Proteomes" id="UP001183420"/>
    </source>
</evidence>
<gene>
    <name evidence="3" type="ORF">RNC47_05855</name>
</gene>
<feature type="compositionally biased region" description="Basic and acidic residues" evidence="1">
    <location>
        <begin position="134"/>
        <end position="143"/>
    </location>
</feature>
<evidence type="ECO:0000313" key="3">
    <source>
        <dbReference type="EMBL" id="MDT0317866.1"/>
    </source>
</evidence>
<evidence type="ECO:0000256" key="2">
    <source>
        <dbReference type="SAM" id="Phobius"/>
    </source>
</evidence>
<proteinExistence type="predicted"/>
<dbReference type="InterPro" id="IPR046223">
    <property type="entry name" value="DUF6256"/>
</dbReference>
<dbReference type="Pfam" id="PF19770">
    <property type="entry name" value="DUF6256"/>
    <property type="match status" value="1"/>
</dbReference>
<keyword evidence="2" id="KW-0472">Membrane</keyword>
<sequence length="143" mass="16401">MGDWIAVISVAVIYVLVMIYLRVGVRLLRVEPDGRPHRRHPERWGWPEFARQLARTFVGGWLLLMVVIVGYYGGIARHNATFVWHAFTGTLSLMAITYPLFLGATWVFLKVAGWRSRPGRRGRPDGSVVSWEGQNHRPDHPNR</sequence>
<keyword evidence="2" id="KW-0812">Transmembrane</keyword>
<comment type="caution">
    <text evidence="3">The sequence shown here is derived from an EMBL/GenBank/DDBJ whole genome shotgun (WGS) entry which is preliminary data.</text>
</comment>
<feature type="transmembrane region" description="Helical" evidence="2">
    <location>
        <begin position="6"/>
        <end position="28"/>
    </location>
</feature>
<feature type="transmembrane region" description="Helical" evidence="2">
    <location>
        <begin position="84"/>
        <end position="109"/>
    </location>
</feature>